<name>A0ABT2VLQ7_9ALTE</name>
<reference evidence="9" key="1">
    <citation type="submission" date="2023-07" db="EMBL/GenBank/DDBJ databases">
        <title>Study on multiphase classification of strain Alteromonas salexigens isolated from the Yellow Sea.</title>
        <authorList>
            <person name="Sun L."/>
        </authorList>
    </citation>
    <scope>NUCLEOTIDE SEQUENCE [LARGE SCALE GENOMIC DNA]</scope>
    <source>
        <strain evidence="9">ASW11-19</strain>
    </source>
</reference>
<proteinExistence type="predicted"/>
<keyword evidence="4 6" id="KW-1133">Transmembrane helix</keyword>
<accession>A0ABT2VLQ7</accession>
<evidence type="ECO:0000256" key="1">
    <source>
        <dbReference type="ARBA" id="ARBA00004162"/>
    </source>
</evidence>
<evidence type="ECO:0000256" key="2">
    <source>
        <dbReference type="ARBA" id="ARBA00022475"/>
    </source>
</evidence>
<feature type="transmembrane region" description="Helical" evidence="6">
    <location>
        <begin position="36"/>
        <end position="63"/>
    </location>
</feature>
<keyword evidence="9" id="KW-1185">Reference proteome</keyword>
<evidence type="ECO:0000259" key="7">
    <source>
        <dbReference type="Pfam" id="PF04024"/>
    </source>
</evidence>
<evidence type="ECO:0000256" key="5">
    <source>
        <dbReference type="ARBA" id="ARBA00023136"/>
    </source>
</evidence>
<keyword evidence="3 6" id="KW-0812">Transmembrane</keyword>
<organism evidence="8 9">
    <name type="scientific">Alteromonas salexigens</name>
    <dbReference type="NCBI Taxonomy" id="2982530"/>
    <lineage>
        <taxon>Bacteria</taxon>
        <taxon>Pseudomonadati</taxon>
        <taxon>Pseudomonadota</taxon>
        <taxon>Gammaproteobacteria</taxon>
        <taxon>Alteromonadales</taxon>
        <taxon>Alteromonadaceae</taxon>
        <taxon>Alteromonas/Salinimonas group</taxon>
        <taxon>Alteromonas</taxon>
    </lineage>
</organism>
<evidence type="ECO:0000256" key="3">
    <source>
        <dbReference type="ARBA" id="ARBA00022692"/>
    </source>
</evidence>
<dbReference type="InterPro" id="IPR007168">
    <property type="entry name" value="Phageshock_PspC_N"/>
</dbReference>
<evidence type="ECO:0000256" key="6">
    <source>
        <dbReference type="SAM" id="Phobius"/>
    </source>
</evidence>
<dbReference type="RefSeq" id="WP_262992456.1">
    <property type="nucleotide sequence ID" value="NZ_JAOTJC010000005.1"/>
</dbReference>
<evidence type="ECO:0000313" key="8">
    <source>
        <dbReference type="EMBL" id="MCU7553757.1"/>
    </source>
</evidence>
<evidence type="ECO:0000256" key="4">
    <source>
        <dbReference type="ARBA" id="ARBA00022989"/>
    </source>
</evidence>
<dbReference type="Pfam" id="PF04024">
    <property type="entry name" value="PspC"/>
    <property type="match status" value="1"/>
</dbReference>
<evidence type="ECO:0000313" key="9">
    <source>
        <dbReference type="Proteomes" id="UP001209257"/>
    </source>
</evidence>
<dbReference type="PANTHER" id="PTHR33885">
    <property type="entry name" value="PHAGE SHOCK PROTEIN C"/>
    <property type="match status" value="1"/>
</dbReference>
<keyword evidence="5 6" id="KW-0472">Membrane</keyword>
<sequence length="68" mass="7466">MKIPSSQKRIYRDLDNAVIAGVCAGVARYLDIDSVWVRGAAIVSLFVMPTLAVLAYLAAVFLLPRWSL</sequence>
<dbReference type="Proteomes" id="UP001209257">
    <property type="component" value="Unassembled WGS sequence"/>
</dbReference>
<feature type="domain" description="Phage shock protein PspC N-terminal" evidence="7">
    <location>
        <begin position="8"/>
        <end position="65"/>
    </location>
</feature>
<dbReference type="EMBL" id="JAOTJC010000005">
    <property type="protein sequence ID" value="MCU7553757.1"/>
    <property type="molecule type" value="Genomic_DNA"/>
</dbReference>
<comment type="subcellular location">
    <subcellularLocation>
        <location evidence="1">Cell membrane</location>
        <topology evidence="1">Single-pass membrane protein</topology>
    </subcellularLocation>
</comment>
<gene>
    <name evidence="8" type="ORF">OCL06_03985</name>
</gene>
<dbReference type="PANTHER" id="PTHR33885:SF3">
    <property type="entry name" value="PHAGE SHOCK PROTEIN C"/>
    <property type="match status" value="1"/>
</dbReference>
<protein>
    <submittedName>
        <fullName evidence="8">PspC domain-containing protein</fullName>
    </submittedName>
</protein>
<keyword evidence="2" id="KW-1003">Cell membrane</keyword>
<dbReference type="InterPro" id="IPR052027">
    <property type="entry name" value="PspC"/>
</dbReference>
<comment type="caution">
    <text evidence="8">The sequence shown here is derived from an EMBL/GenBank/DDBJ whole genome shotgun (WGS) entry which is preliminary data.</text>
</comment>